<organism evidence="1 2">
    <name type="scientific">Streptomyces montanisoli</name>
    <dbReference type="NCBI Taxonomy" id="2798581"/>
    <lineage>
        <taxon>Bacteria</taxon>
        <taxon>Bacillati</taxon>
        <taxon>Actinomycetota</taxon>
        <taxon>Actinomycetes</taxon>
        <taxon>Kitasatosporales</taxon>
        <taxon>Streptomycetaceae</taxon>
        <taxon>Streptomyces</taxon>
    </lineage>
</organism>
<gene>
    <name evidence="1" type="ORF">JFN87_10535</name>
</gene>
<evidence type="ECO:0000313" key="2">
    <source>
        <dbReference type="Proteomes" id="UP000670475"/>
    </source>
</evidence>
<sequence length="353" mass="38224">MAEDPGNDVTVGTIGTSRVIAASVTTGRERLGTVDDFVANLSDFDRRARVCLADPGTDTGTPLYLDYITAQVMAWTKDELDLLSRVTGEIDTLLADRWPGLLPTEVHLVKTTGQEESRAAYTRHTATVVLPAGKITPALGPSPGGDPLFPRSNTTGLRDILLHELFHVISKNSPERRKALYRLVGYTQLDAVVPLPDVPWPAAGCAANLPDLRITNPDAPGLDVYITLPVPRSPQEAGGARELVERPLLPLLAADRPYGGGSFFDYLTWSFLELRRDGTGWAVDTTPDGRPVVHPMVPGSALWQAYLDRVGRNVRGELFHPDEICASNFVHAALLPSAALLTSMDHVLAGSRR</sequence>
<dbReference type="AlphaFoldDB" id="A0A940M824"/>
<comment type="caution">
    <text evidence="1">The sequence shown here is derived from an EMBL/GenBank/DDBJ whole genome shotgun (WGS) entry which is preliminary data.</text>
</comment>
<reference evidence="1" key="1">
    <citation type="submission" date="2021-03" db="EMBL/GenBank/DDBJ databases">
        <title>Whole genome sequence of Streptomyces bomunensis MMS17-BM035.</title>
        <authorList>
            <person name="Lee J.H."/>
        </authorList>
    </citation>
    <scope>NUCLEOTIDE SEQUENCE</scope>
    <source>
        <strain evidence="1">MMS17-BM035</strain>
    </source>
</reference>
<protein>
    <submittedName>
        <fullName evidence="1">Uncharacterized protein</fullName>
    </submittedName>
</protein>
<keyword evidence="2" id="KW-1185">Reference proteome</keyword>
<evidence type="ECO:0000313" key="1">
    <source>
        <dbReference type="EMBL" id="MBP0457934.1"/>
    </source>
</evidence>
<accession>A0A940M824</accession>
<proteinExistence type="predicted"/>
<dbReference type="EMBL" id="JAGIQL010000031">
    <property type="protein sequence ID" value="MBP0457934.1"/>
    <property type="molecule type" value="Genomic_DNA"/>
</dbReference>
<dbReference type="RefSeq" id="WP_209339691.1">
    <property type="nucleotide sequence ID" value="NZ_JAGIQL010000031.1"/>
</dbReference>
<name>A0A940M824_9ACTN</name>
<dbReference type="Proteomes" id="UP000670475">
    <property type="component" value="Unassembled WGS sequence"/>
</dbReference>